<evidence type="ECO:0000313" key="2">
    <source>
        <dbReference type="EMBL" id="MCO6050619.1"/>
    </source>
</evidence>
<dbReference type="EMBL" id="JAMXQS010000006">
    <property type="protein sequence ID" value="MCO6050619.1"/>
    <property type="molecule type" value="Genomic_DNA"/>
</dbReference>
<accession>A0ABT1C724</accession>
<keyword evidence="3" id="KW-1185">Reference proteome</keyword>
<proteinExistence type="predicted"/>
<organism evidence="2 3">
    <name type="scientific">Mesorhizobium liriopis</name>
    <dbReference type="NCBI Taxonomy" id="2953882"/>
    <lineage>
        <taxon>Bacteria</taxon>
        <taxon>Pseudomonadati</taxon>
        <taxon>Pseudomonadota</taxon>
        <taxon>Alphaproteobacteria</taxon>
        <taxon>Hyphomicrobiales</taxon>
        <taxon>Phyllobacteriaceae</taxon>
        <taxon>Mesorhizobium</taxon>
    </lineage>
</organism>
<evidence type="ECO:0000256" key="1">
    <source>
        <dbReference type="SAM" id="MobiDB-lite"/>
    </source>
</evidence>
<sequence length="163" mass="17524">MNNQMAANSLAPKSVNGRQRPMPGQAYPCDVFAVAARVGVRLPPMTEARADRAPGQCFARKTLKWIGQTHGEPHLELVLRLIVESKGNATALEADIITAVSRVVLSGLVTVDGALFDAFDQLDLGEIRAWATVAARDCPKSAAIASVILWQLANPRQLLREAA</sequence>
<evidence type="ECO:0000313" key="3">
    <source>
        <dbReference type="Proteomes" id="UP001205906"/>
    </source>
</evidence>
<name>A0ABT1C724_9HYPH</name>
<dbReference type="Proteomes" id="UP001205906">
    <property type="component" value="Unassembled WGS sequence"/>
</dbReference>
<reference evidence="2 3" key="1">
    <citation type="submission" date="2022-06" db="EMBL/GenBank/DDBJ databases">
        <title>Mesorhizobium sp. strain RP14 Genome sequencing and assembly.</title>
        <authorList>
            <person name="Kim I."/>
        </authorList>
    </citation>
    <scope>NUCLEOTIDE SEQUENCE [LARGE SCALE GENOMIC DNA]</scope>
    <source>
        <strain evidence="3">RP14(2022)</strain>
    </source>
</reference>
<feature type="region of interest" description="Disordered" evidence="1">
    <location>
        <begin position="1"/>
        <end position="20"/>
    </location>
</feature>
<comment type="caution">
    <text evidence="2">The sequence shown here is derived from an EMBL/GenBank/DDBJ whole genome shotgun (WGS) entry which is preliminary data.</text>
</comment>
<dbReference type="RefSeq" id="WP_252819421.1">
    <property type="nucleotide sequence ID" value="NZ_JAMXQS010000006.1"/>
</dbReference>
<gene>
    <name evidence="2" type="ORF">NGM99_12580</name>
</gene>
<protein>
    <submittedName>
        <fullName evidence="2">Uncharacterized protein</fullName>
    </submittedName>
</protein>